<evidence type="ECO:0000313" key="1">
    <source>
        <dbReference type="EMBL" id="KAL2624295.1"/>
    </source>
</evidence>
<accession>A0ABD1YC68</accession>
<gene>
    <name evidence="1" type="ORF">R1flu_008540</name>
</gene>
<reference evidence="1 2" key="1">
    <citation type="submission" date="2024-09" db="EMBL/GenBank/DDBJ databases">
        <title>Chromosome-scale assembly of Riccia fluitans.</title>
        <authorList>
            <person name="Paukszto L."/>
            <person name="Sawicki J."/>
            <person name="Karawczyk K."/>
            <person name="Piernik-Szablinska J."/>
            <person name="Szczecinska M."/>
            <person name="Mazdziarz M."/>
        </authorList>
    </citation>
    <scope>NUCLEOTIDE SEQUENCE [LARGE SCALE GENOMIC DNA]</scope>
    <source>
        <strain evidence="1">Rf_01</strain>
        <tissue evidence="1">Aerial parts of the thallus</tissue>
    </source>
</reference>
<name>A0ABD1YC68_9MARC</name>
<comment type="caution">
    <text evidence="1">The sequence shown here is derived from an EMBL/GenBank/DDBJ whole genome shotgun (WGS) entry which is preliminary data.</text>
</comment>
<dbReference type="Proteomes" id="UP001605036">
    <property type="component" value="Unassembled WGS sequence"/>
</dbReference>
<protein>
    <submittedName>
        <fullName evidence="1">Uncharacterized protein</fullName>
    </submittedName>
</protein>
<organism evidence="1 2">
    <name type="scientific">Riccia fluitans</name>
    <dbReference type="NCBI Taxonomy" id="41844"/>
    <lineage>
        <taxon>Eukaryota</taxon>
        <taxon>Viridiplantae</taxon>
        <taxon>Streptophyta</taxon>
        <taxon>Embryophyta</taxon>
        <taxon>Marchantiophyta</taxon>
        <taxon>Marchantiopsida</taxon>
        <taxon>Marchantiidae</taxon>
        <taxon>Marchantiales</taxon>
        <taxon>Ricciaceae</taxon>
        <taxon>Riccia</taxon>
    </lineage>
</organism>
<sequence>MVLYFSNTQRQFTATEAPMESEAQQAQRLFQDLAVCDAPPFRYRIQRPLRQGTAAMTTLLNMGLVAVFSTNPPLLDRYKEWTLEHWEKRLKLCVLHSRFLGRSVFLTVFDSKEHRDKALTCHLPTINGSTSKLLPWTPQCEQEGVSLTTQLMWVELLRISSLYAEWVPDLFQQLGPVIQMPSTTLTLTYEDARAHI</sequence>
<dbReference type="EMBL" id="JBHFFA010000005">
    <property type="protein sequence ID" value="KAL2624295.1"/>
    <property type="molecule type" value="Genomic_DNA"/>
</dbReference>
<dbReference type="AlphaFoldDB" id="A0ABD1YC68"/>
<evidence type="ECO:0000313" key="2">
    <source>
        <dbReference type="Proteomes" id="UP001605036"/>
    </source>
</evidence>
<keyword evidence="2" id="KW-1185">Reference proteome</keyword>
<proteinExistence type="predicted"/>